<evidence type="ECO:0000313" key="5">
    <source>
        <dbReference type="Proteomes" id="UP000182229"/>
    </source>
</evidence>
<keyword evidence="1" id="KW-0479">Metal-binding</keyword>
<dbReference type="SMART" id="SM00994">
    <property type="entry name" value="zf-C4_ClpX"/>
    <property type="match status" value="1"/>
</dbReference>
<evidence type="ECO:0000256" key="2">
    <source>
        <dbReference type="SAM" id="MobiDB-lite"/>
    </source>
</evidence>
<dbReference type="RefSeq" id="WP_071904388.1">
    <property type="nucleotide sequence ID" value="NZ_MPIN01000018.1"/>
</dbReference>
<organism evidence="4 5">
    <name type="scientific">Cystobacter ferrugineus</name>
    <dbReference type="NCBI Taxonomy" id="83449"/>
    <lineage>
        <taxon>Bacteria</taxon>
        <taxon>Pseudomonadati</taxon>
        <taxon>Myxococcota</taxon>
        <taxon>Myxococcia</taxon>
        <taxon>Myxococcales</taxon>
        <taxon>Cystobacterineae</taxon>
        <taxon>Archangiaceae</taxon>
        <taxon>Cystobacter</taxon>
    </lineage>
</organism>
<dbReference type="GO" id="GO:0046983">
    <property type="term" value="F:protein dimerization activity"/>
    <property type="evidence" value="ECO:0007669"/>
    <property type="project" value="UniProtKB-UniRule"/>
</dbReference>
<dbReference type="InterPro" id="IPR027417">
    <property type="entry name" value="P-loop_NTPase"/>
</dbReference>
<dbReference type="InterPro" id="IPR038366">
    <property type="entry name" value="Znf_CppX_C4_sf"/>
</dbReference>
<feature type="binding site" evidence="1">
    <location>
        <position position="187"/>
    </location>
    <ligand>
        <name>Zn(2+)</name>
        <dbReference type="ChEBI" id="CHEBI:29105"/>
    </ligand>
</feature>
<feature type="compositionally biased region" description="Pro residues" evidence="2">
    <location>
        <begin position="151"/>
        <end position="161"/>
    </location>
</feature>
<accession>A0A1L9AX27</accession>
<evidence type="ECO:0000256" key="1">
    <source>
        <dbReference type="PROSITE-ProRule" id="PRU01250"/>
    </source>
</evidence>
<comment type="caution">
    <text evidence="4">The sequence shown here is derived from an EMBL/GenBank/DDBJ whole genome shotgun (WGS) entry which is preliminary data.</text>
</comment>
<protein>
    <recommendedName>
        <fullName evidence="3">ClpX-type ZB domain-containing protein</fullName>
    </recommendedName>
</protein>
<keyword evidence="1" id="KW-0862">Zinc</keyword>
<dbReference type="PROSITE" id="PS51902">
    <property type="entry name" value="CLPX_ZB"/>
    <property type="match status" value="1"/>
</dbReference>
<dbReference type="STRING" id="83449.BON30_42930"/>
<feature type="binding site" evidence="1">
    <location>
        <position position="207"/>
    </location>
    <ligand>
        <name>Zn(2+)</name>
        <dbReference type="ChEBI" id="CHEBI:29105"/>
    </ligand>
</feature>
<dbReference type="InterPro" id="IPR010603">
    <property type="entry name" value="Znf_CppX_C4"/>
</dbReference>
<feature type="domain" description="ClpX-type ZB" evidence="3">
    <location>
        <begin position="172"/>
        <end position="226"/>
    </location>
</feature>
<feature type="compositionally biased region" description="Acidic residues" evidence="2">
    <location>
        <begin position="84"/>
        <end position="93"/>
    </location>
</feature>
<reference evidence="5" key="1">
    <citation type="submission" date="2016-11" db="EMBL/GenBank/DDBJ databases">
        <authorList>
            <person name="Shukria A."/>
            <person name="Stevens D.C."/>
        </authorList>
    </citation>
    <scope>NUCLEOTIDE SEQUENCE [LARGE SCALE GENOMIC DNA]</scope>
    <source>
        <strain evidence="5">Cbfe23</strain>
    </source>
</reference>
<dbReference type="EMBL" id="MPIN01000018">
    <property type="protein sequence ID" value="OJH34559.1"/>
    <property type="molecule type" value="Genomic_DNA"/>
</dbReference>
<reference evidence="4 5" key="2">
    <citation type="submission" date="2016-12" db="EMBL/GenBank/DDBJ databases">
        <title>Draft Genome Sequence of Cystobacter ferrugineus Strain Cbfe23.</title>
        <authorList>
            <person name="Akbar S."/>
            <person name="Dowd S.E."/>
            <person name="Stevens D.C."/>
        </authorList>
    </citation>
    <scope>NUCLEOTIDE SEQUENCE [LARGE SCALE GENOMIC DNA]</scope>
    <source>
        <strain evidence="4 5">Cbfe23</strain>
    </source>
</reference>
<dbReference type="SUPFAM" id="SSF52540">
    <property type="entry name" value="P-loop containing nucleoside triphosphate hydrolases"/>
    <property type="match status" value="1"/>
</dbReference>
<evidence type="ECO:0000313" key="4">
    <source>
        <dbReference type="EMBL" id="OJH34559.1"/>
    </source>
</evidence>
<feature type="region of interest" description="Disordered" evidence="2">
    <location>
        <begin position="142"/>
        <end position="163"/>
    </location>
</feature>
<feature type="binding site" evidence="1">
    <location>
        <position position="210"/>
    </location>
    <ligand>
        <name>Zn(2+)</name>
        <dbReference type="ChEBI" id="CHEBI:29105"/>
    </ligand>
</feature>
<dbReference type="GO" id="GO:0008270">
    <property type="term" value="F:zinc ion binding"/>
    <property type="evidence" value="ECO:0007669"/>
    <property type="project" value="UniProtKB-UniRule"/>
</dbReference>
<comment type="similarity">
    <text evidence="1">Belongs to the ClpX chaperone family.</text>
</comment>
<dbReference type="Gene3D" id="6.20.220.10">
    <property type="entry name" value="ClpX chaperone, C4-type zinc finger domain"/>
    <property type="match status" value="1"/>
</dbReference>
<keyword evidence="5" id="KW-1185">Reference proteome</keyword>
<dbReference type="GO" id="GO:0006457">
    <property type="term" value="P:protein folding"/>
    <property type="evidence" value="ECO:0007669"/>
    <property type="project" value="UniProtKB-UniRule"/>
</dbReference>
<dbReference type="GO" id="GO:0051082">
    <property type="term" value="F:unfolded protein binding"/>
    <property type="evidence" value="ECO:0007669"/>
    <property type="project" value="UniProtKB-UniRule"/>
</dbReference>
<gene>
    <name evidence="4" type="ORF">BON30_42930</name>
</gene>
<dbReference type="AlphaFoldDB" id="A0A1L9AX27"/>
<dbReference type="Proteomes" id="UP000182229">
    <property type="component" value="Unassembled WGS sequence"/>
</dbReference>
<dbReference type="Gene3D" id="3.40.50.300">
    <property type="entry name" value="P-loop containing nucleotide triphosphate hydrolases"/>
    <property type="match status" value="1"/>
</dbReference>
<name>A0A1L9AX27_9BACT</name>
<evidence type="ECO:0000259" key="3">
    <source>
        <dbReference type="PROSITE" id="PS51902"/>
    </source>
</evidence>
<dbReference type="Pfam" id="PF06689">
    <property type="entry name" value="zf-C4_ClpX"/>
    <property type="match status" value="1"/>
</dbReference>
<proteinExistence type="inferred from homology"/>
<dbReference type="InterPro" id="IPR059188">
    <property type="entry name" value="Znf_CLPX-like"/>
</dbReference>
<feature type="binding site" evidence="1">
    <location>
        <position position="184"/>
    </location>
    <ligand>
        <name>Zn(2+)</name>
        <dbReference type="ChEBI" id="CHEBI:29105"/>
    </ligand>
</feature>
<sequence length="451" mass="48016">MAENVRDVIRAAQAAELGGDKRRAIELFQRAAELCRRGGNRARAGQLLRYALRLDPSRTDLEEALRRLEAEESEPSPSVPVVASDEDDDEDDLHEGSTWVIEEDSSTLQDALREATLAVDRRTNPVGLAVKVMRSAVLTAESVGTRREEPPTPPAVSSPPPLEREGMFIERGPTRADPSLEAWCSFCCRPRTEVGPLVAGPAGAFICAACLGESSSLLGGVTARAPSARPRASRPVTQELLGQAEARERLASGLAAGVRRVLVLGPEGSGKSTWLRALAEAGQGEFVTPESIDRASVEATLLVEDVDRLPSAGQAALGAFLSRHSQRTVVMSARGGAVAPGPELVSDTGRLYVPTTASLSEATRGALSLSLLEQVQLLVTLESPGVELLREIARRQLAARDDIQLSEEALTALAEVAARSPRTGHELKALLARIPPGSWRRVTPGPDKGDT</sequence>
<feature type="region of interest" description="Disordered" evidence="2">
    <location>
        <begin position="67"/>
        <end position="94"/>
    </location>
</feature>
<keyword evidence="1" id="KW-0143">Chaperone</keyword>